<dbReference type="PANTHER" id="PTHR35134:SF2">
    <property type="entry name" value="NUCLEOTIDASE YQFW-RELATED"/>
    <property type="match status" value="1"/>
</dbReference>
<protein>
    <recommendedName>
        <fullName evidence="4">Nucleotidase</fullName>
    </recommendedName>
</protein>
<evidence type="ECO:0000256" key="1">
    <source>
        <dbReference type="PIRSR" id="PIRSR610708-1"/>
    </source>
</evidence>
<feature type="active site" description="Nucleophile" evidence="1">
    <location>
        <position position="7"/>
    </location>
</feature>
<organism evidence="2 3">
    <name type="scientific">Rhodosorus marinus</name>
    <dbReference type="NCBI Taxonomy" id="101924"/>
    <lineage>
        <taxon>Eukaryota</taxon>
        <taxon>Rhodophyta</taxon>
        <taxon>Stylonematophyceae</taxon>
        <taxon>Stylonematales</taxon>
        <taxon>Stylonemataceae</taxon>
        <taxon>Rhodosorus</taxon>
    </lineage>
</organism>
<evidence type="ECO:0000313" key="2">
    <source>
        <dbReference type="EMBL" id="KAJ8908038.1"/>
    </source>
</evidence>
<proteinExistence type="predicted"/>
<dbReference type="PANTHER" id="PTHR35134">
    <property type="entry name" value="NUCLEOTIDASE YQFW-RELATED"/>
    <property type="match status" value="1"/>
</dbReference>
<dbReference type="AlphaFoldDB" id="A0AAV8V2D3"/>
<name>A0AAV8V2D3_9RHOD</name>
<dbReference type="EMBL" id="JAMWBK010000002">
    <property type="protein sequence ID" value="KAJ8908038.1"/>
    <property type="molecule type" value="Genomic_DNA"/>
</dbReference>
<evidence type="ECO:0000313" key="3">
    <source>
        <dbReference type="Proteomes" id="UP001157974"/>
    </source>
</evidence>
<sequence>MITIAIDLDEVLGGFVEALILFHNEAYGSFLQTSDFFSYTFREVWGGTEEESKKKVNEFFQSRHFDNIKPIEGAHEGVQKLLDSGFQLVVVTSRQTVIERQTKQWIDANFPNTFSDIRFGNNWSATGTKTSKPDLCRQVGASFMIDDSLSYSRQCAEAGFKTLLFDLKGLYRWNQTDSPLPPLVRRVTTWEEAVNAIMDHYD</sequence>
<dbReference type="GO" id="GO:0009264">
    <property type="term" value="P:deoxyribonucleotide catabolic process"/>
    <property type="evidence" value="ECO:0007669"/>
    <property type="project" value="InterPro"/>
</dbReference>
<comment type="caution">
    <text evidence="2">The sequence shown here is derived from an EMBL/GenBank/DDBJ whole genome shotgun (WGS) entry which is preliminary data.</text>
</comment>
<dbReference type="Proteomes" id="UP001157974">
    <property type="component" value="Unassembled WGS sequence"/>
</dbReference>
<dbReference type="InterPro" id="IPR036412">
    <property type="entry name" value="HAD-like_sf"/>
</dbReference>
<reference evidence="2 3" key="1">
    <citation type="journal article" date="2023" name="Nat. Commun.">
        <title>Origin of minicircular mitochondrial genomes in red algae.</title>
        <authorList>
            <person name="Lee Y."/>
            <person name="Cho C.H."/>
            <person name="Lee Y.M."/>
            <person name="Park S.I."/>
            <person name="Yang J.H."/>
            <person name="West J.A."/>
            <person name="Bhattacharya D."/>
            <person name="Yoon H.S."/>
        </authorList>
    </citation>
    <scope>NUCLEOTIDE SEQUENCE [LARGE SCALE GENOMIC DNA]</scope>
    <source>
        <strain evidence="2 3">CCMP1338</strain>
        <tissue evidence="2">Whole cell</tissue>
    </source>
</reference>
<accession>A0AAV8V2D3</accession>
<dbReference type="Gene3D" id="3.40.50.1000">
    <property type="entry name" value="HAD superfamily/HAD-like"/>
    <property type="match status" value="1"/>
</dbReference>
<evidence type="ECO:0008006" key="4">
    <source>
        <dbReference type="Google" id="ProtNLM"/>
    </source>
</evidence>
<dbReference type="InterPro" id="IPR010708">
    <property type="entry name" value="5'(3')-deoxyribonucleotidase"/>
</dbReference>
<dbReference type="Pfam" id="PF06941">
    <property type="entry name" value="NT5C"/>
    <property type="match status" value="1"/>
</dbReference>
<feature type="active site" description="Proton donor" evidence="1">
    <location>
        <position position="9"/>
    </location>
</feature>
<dbReference type="SUPFAM" id="SSF56784">
    <property type="entry name" value="HAD-like"/>
    <property type="match status" value="1"/>
</dbReference>
<gene>
    <name evidence="2" type="ORF">NDN08_008135</name>
</gene>
<dbReference type="InterPro" id="IPR052419">
    <property type="entry name" value="5_3-deoxyribonucleotidase-like"/>
</dbReference>
<dbReference type="InterPro" id="IPR023214">
    <property type="entry name" value="HAD_sf"/>
</dbReference>
<keyword evidence="3" id="KW-1185">Reference proteome</keyword>
<dbReference type="GO" id="GO:0008253">
    <property type="term" value="F:5'-nucleotidase activity"/>
    <property type="evidence" value="ECO:0007669"/>
    <property type="project" value="InterPro"/>
</dbReference>